<feature type="transmembrane region" description="Helical" evidence="2">
    <location>
        <begin position="32"/>
        <end position="51"/>
    </location>
</feature>
<evidence type="ECO:0000313" key="4">
    <source>
        <dbReference type="EMBL" id="SCF41989.1"/>
    </source>
</evidence>
<organism evidence="4 5">
    <name type="scientific">Micromonospora matsumotoense</name>
    <dbReference type="NCBI Taxonomy" id="121616"/>
    <lineage>
        <taxon>Bacteria</taxon>
        <taxon>Bacillati</taxon>
        <taxon>Actinomycetota</taxon>
        <taxon>Actinomycetes</taxon>
        <taxon>Micromonosporales</taxon>
        <taxon>Micromonosporaceae</taxon>
        <taxon>Micromonospora</taxon>
    </lineage>
</organism>
<feature type="domain" description="Transglutaminase-like" evidence="3">
    <location>
        <begin position="485"/>
        <end position="555"/>
    </location>
</feature>
<dbReference type="InterPro" id="IPR002931">
    <property type="entry name" value="Transglutaminase-like"/>
</dbReference>
<evidence type="ECO:0000313" key="5">
    <source>
        <dbReference type="Proteomes" id="UP000198797"/>
    </source>
</evidence>
<feature type="region of interest" description="Disordered" evidence="1">
    <location>
        <begin position="552"/>
        <end position="607"/>
    </location>
</feature>
<reference evidence="5" key="1">
    <citation type="submission" date="2016-06" db="EMBL/GenBank/DDBJ databases">
        <authorList>
            <person name="Varghese N."/>
            <person name="Submissions Spin"/>
        </authorList>
    </citation>
    <scope>NUCLEOTIDE SEQUENCE [LARGE SCALE GENOMIC DNA]</scope>
    <source>
        <strain evidence="5">DSM 44100</strain>
    </source>
</reference>
<feature type="transmembrane region" description="Helical" evidence="2">
    <location>
        <begin position="161"/>
        <end position="180"/>
    </location>
</feature>
<feature type="transmembrane region" description="Helical" evidence="2">
    <location>
        <begin position="610"/>
        <end position="631"/>
    </location>
</feature>
<dbReference type="Pfam" id="PF01841">
    <property type="entry name" value="Transglut_core"/>
    <property type="match status" value="1"/>
</dbReference>
<evidence type="ECO:0000256" key="2">
    <source>
        <dbReference type="SAM" id="Phobius"/>
    </source>
</evidence>
<evidence type="ECO:0000259" key="3">
    <source>
        <dbReference type="SMART" id="SM00460"/>
    </source>
</evidence>
<dbReference type="SUPFAM" id="SSF54001">
    <property type="entry name" value="Cysteine proteinases"/>
    <property type="match status" value="1"/>
</dbReference>
<dbReference type="PANTHER" id="PTHR42736:SF1">
    <property type="entry name" value="PROTEIN-GLUTAMINE GAMMA-GLUTAMYLTRANSFERASE"/>
    <property type="match status" value="1"/>
</dbReference>
<evidence type="ECO:0000256" key="1">
    <source>
        <dbReference type="SAM" id="MobiDB-lite"/>
    </source>
</evidence>
<keyword evidence="2" id="KW-0812">Transmembrane</keyword>
<feature type="region of interest" description="Disordered" evidence="1">
    <location>
        <begin position="207"/>
        <end position="230"/>
    </location>
</feature>
<feature type="compositionally biased region" description="Low complexity" evidence="1">
    <location>
        <begin position="580"/>
        <end position="602"/>
    </location>
</feature>
<dbReference type="RefSeq" id="WP_091250843.1">
    <property type="nucleotide sequence ID" value="NZ_FMCU01000015.1"/>
</dbReference>
<dbReference type="EMBL" id="FMCU01000015">
    <property type="protein sequence ID" value="SCF41989.1"/>
    <property type="molecule type" value="Genomic_DNA"/>
</dbReference>
<feature type="transmembrane region" description="Helical" evidence="2">
    <location>
        <begin position="239"/>
        <end position="260"/>
    </location>
</feature>
<feature type="transmembrane region" description="Helical" evidence="2">
    <location>
        <begin position="135"/>
        <end position="154"/>
    </location>
</feature>
<dbReference type="STRING" id="121616.GA0070216_11518"/>
<keyword evidence="5" id="KW-1185">Reference proteome</keyword>
<dbReference type="Pfam" id="PF13559">
    <property type="entry name" value="DUF4129"/>
    <property type="match status" value="1"/>
</dbReference>
<protein>
    <recommendedName>
        <fullName evidence="3">Transglutaminase-like domain-containing protein</fullName>
    </recommendedName>
</protein>
<proteinExistence type="predicted"/>
<gene>
    <name evidence="4" type="ORF">GA0070216_11518</name>
</gene>
<dbReference type="Proteomes" id="UP000198797">
    <property type="component" value="Unassembled WGS sequence"/>
</dbReference>
<dbReference type="OrthoDB" id="9804023at2"/>
<keyword evidence="2" id="KW-0472">Membrane</keyword>
<feature type="transmembrane region" description="Helical" evidence="2">
    <location>
        <begin position="94"/>
        <end position="115"/>
    </location>
</feature>
<dbReference type="Gene3D" id="3.10.620.30">
    <property type="match status" value="1"/>
</dbReference>
<feature type="compositionally biased region" description="Basic and acidic residues" evidence="1">
    <location>
        <begin position="1"/>
        <end position="15"/>
    </location>
</feature>
<dbReference type="SMART" id="SM00460">
    <property type="entry name" value="TGc"/>
    <property type="match status" value="1"/>
</dbReference>
<dbReference type="InterPro" id="IPR038765">
    <property type="entry name" value="Papain-like_cys_pep_sf"/>
</dbReference>
<dbReference type="PANTHER" id="PTHR42736">
    <property type="entry name" value="PROTEIN-GLUTAMINE GAMMA-GLUTAMYLTRANSFERASE"/>
    <property type="match status" value="1"/>
</dbReference>
<feature type="transmembrane region" description="Helical" evidence="2">
    <location>
        <begin position="186"/>
        <end position="206"/>
    </location>
</feature>
<dbReference type="AlphaFoldDB" id="A0A1C5AA18"/>
<accession>A0A1C5AA18</accession>
<keyword evidence="2" id="KW-1133">Transmembrane helix</keyword>
<sequence>MLNRPDEARHPRDDAGPAARGSRPDRWQLGRALVGAGLAATAVPAFAPAFGVGPGGALTDWRYGPVLLGAIGLVTASTLLFAAGTRLAPVNRLAVTLGVLVGFVLLVVAPGWAIVRATRQLLSAALPLEPAGPEFAVVALVVGAATLGAVEPALRRRAALLPLVAPLLAVTAGLSVSAPAGPPPGWLAPAVAVGAAGLLVLGRLGAGPPAGSHPGPPPAGGAGGEQPAAPASRAPYQRLVGVLTTVGLTGLVVVAGGVGAELLAPAGRTAPAEARQFVTEPVEPRMSTSPLALFPALFSGKRPFSVTVTSSQPPQRLRYVTLESFDGTLWSTGARYRHAGTRFPPGPAAGPAEHRTELIRVNRPEVVGWLLSSGRPTGVSVAGLAVDEASGDVVVPAGQPVPAQYRIDSVVGVVDEERRRVSVPADGPAESAFAAPEDLRTWARQVAGGERSYAALERLAGHFADYRLETAEPPGGHGLYQIRELRRTRVGTAEQYASAFAVLARILGYDVRVVVGFRPRPTGEAGRYRAEGRDVHAWAEVRFDGVGWLDFDPTPTRTVETEGADEPAPEQPERRPSAEPTPGAGAARTADPPAAAGATDARPGGGDTPWPVGVAVLVGVVLLVGAAVPVAKSIRRRRRRGAVDPGRRALGAWRETVERLLDGGVAVTRSQTVGEVVGTVQGRFDESVAHAVRRLGGLHEEAAFAPGGINPSAADLAWTQADLIRAAVLRQLPPLARLRALLNPRSLGSTPR</sequence>
<dbReference type="InterPro" id="IPR025403">
    <property type="entry name" value="TgpA-like_C"/>
</dbReference>
<dbReference type="InterPro" id="IPR052901">
    <property type="entry name" value="Bact_TGase-like"/>
</dbReference>
<name>A0A1C5AA18_9ACTN</name>
<feature type="transmembrane region" description="Helical" evidence="2">
    <location>
        <begin position="63"/>
        <end position="82"/>
    </location>
</feature>
<feature type="region of interest" description="Disordered" evidence="1">
    <location>
        <begin position="1"/>
        <end position="24"/>
    </location>
</feature>